<dbReference type="AlphaFoldDB" id="A0A5P2G8V4"/>
<dbReference type="RefSeq" id="WP_131330585.1">
    <property type="nucleotide sequence ID" value="NZ_CP044016.1"/>
</dbReference>
<gene>
    <name evidence="1" type="ORF">E0W69_013545</name>
</gene>
<dbReference type="InterPro" id="IPR021398">
    <property type="entry name" value="DUF3037"/>
</dbReference>
<keyword evidence="2" id="KW-1185">Reference proteome</keyword>
<dbReference type="Pfam" id="PF11236">
    <property type="entry name" value="DUF3037"/>
    <property type="match status" value="1"/>
</dbReference>
<protein>
    <submittedName>
        <fullName evidence="1">DUF3037 domain-containing protein</fullName>
    </submittedName>
</protein>
<proteinExistence type="predicted"/>
<evidence type="ECO:0000313" key="2">
    <source>
        <dbReference type="Proteomes" id="UP000292424"/>
    </source>
</evidence>
<organism evidence="1 2">
    <name type="scientific">Rhizosphaericola mali</name>
    <dbReference type="NCBI Taxonomy" id="2545455"/>
    <lineage>
        <taxon>Bacteria</taxon>
        <taxon>Pseudomonadati</taxon>
        <taxon>Bacteroidota</taxon>
        <taxon>Chitinophagia</taxon>
        <taxon>Chitinophagales</taxon>
        <taxon>Chitinophagaceae</taxon>
        <taxon>Rhizosphaericola</taxon>
    </lineage>
</organism>
<sequence length="133" mass="15698">MQENRHLYEYAIIRYMPKVERGEFINVGVITFCKQKRFIDLQWHLDTARIQCFFPNAPLELIKQQLESFQQIASGAKSRSPIASLDAPSRFRWLTAARSNIMQLSPIHIGYSDDLQLITNQLMEEYVYLREEE</sequence>
<name>A0A5P2G8V4_9BACT</name>
<accession>A0A5P2G8V4</accession>
<evidence type="ECO:0000313" key="1">
    <source>
        <dbReference type="EMBL" id="QES89643.1"/>
    </source>
</evidence>
<dbReference type="Proteomes" id="UP000292424">
    <property type="component" value="Chromosome"/>
</dbReference>
<dbReference type="OrthoDB" id="9803207at2"/>
<dbReference type="KEGG" id="arac:E0W69_013545"/>
<reference evidence="1 2" key="1">
    <citation type="submission" date="2019-09" db="EMBL/GenBank/DDBJ databases">
        <title>Complete genome sequence of Arachidicoccus sp. B3-10 isolated from apple orchard soil.</title>
        <authorList>
            <person name="Kim H.S."/>
            <person name="Han K.-I."/>
            <person name="Suh M.K."/>
            <person name="Lee K.C."/>
            <person name="Eom M.K."/>
            <person name="Kim J.-S."/>
            <person name="Kang S.W."/>
            <person name="Sin Y."/>
            <person name="Lee J.-S."/>
        </authorList>
    </citation>
    <scope>NUCLEOTIDE SEQUENCE [LARGE SCALE GENOMIC DNA]</scope>
    <source>
        <strain evidence="1 2">B3-10</strain>
    </source>
</reference>
<dbReference type="EMBL" id="CP044016">
    <property type="protein sequence ID" value="QES89643.1"/>
    <property type="molecule type" value="Genomic_DNA"/>
</dbReference>